<dbReference type="Pfam" id="PF17761">
    <property type="entry name" value="DUF1016_N"/>
    <property type="match status" value="1"/>
</dbReference>
<feature type="domain" description="YhcG N-terminal" evidence="2">
    <location>
        <begin position="14"/>
        <end position="150"/>
    </location>
</feature>
<accession>A0A844DJI0</accession>
<name>A0A844DJI0_9FIRM</name>
<dbReference type="GO" id="GO:0003676">
    <property type="term" value="F:nucleic acid binding"/>
    <property type="evidence" value="ECO:0007669"/>
    <property type="project" value="InterPro"/>
</dbReference>
<gene>
    <name evidence="3" type="ORF">GKE10_02765</name>
</gene>
<dbReference type="EMBL" id="WKQM01000003">
    <property type="protein sequence ID" value="MSC50847.1"/>
    <property type="molecule type" value="Genomic_DNA"/>
</dbReference>
<dbReference type="InterPro" id="IPR009362">
    <property type="entry name" value="YhcG_C"/>
</dbReference>
<dbReference type="InterPro" id="IPR041527">
    <property type="entry name" value="YhcG_N"/>
</dbReference>
<evidence type="ECO:0000259" key="1">
    <source>
        <dbReference type="Pfam" id="PF06250"/>
    </source>
</evidence>
<feature type="domain" description="YhcG PDDEXK nuclease" evidence="1">
    <location>
        <begin position="170"/>
        <end position="321"/>
    </location>
</feature>
<protein>
    <submittedName>
        <fullName evidence="3">DUF1016 family protein</fullName>
    </submittedName>
</protein>
<dbReference type="Pfam" id="PF06250">
    <property type="entry name" value="YhcG_C"/>
    <property type="match status" value="1"/>
</dbReference>
<dbReference type="InterPro" id="IPR011856">
    <property type="entry name" value="tRNA_endonuc-like_dom_sf"/>
</dbReference>
<organism evidence="3 4">
    <name type="scientific">Faecalibacterium prausnitzii</name>
    <dbReference type="NCBI Taxonomy" id="853"/>
    <lineage>
        <taxon>Bacteria</taxon>
        <taxon>Bacillati</taxon>
        <taxon>Bacillota</taxon>
        <taxon>Clostridia</taxon>
        <taxon>Eubacteriales</taxon>
        <taxon>Oscillospiraceae</taxon>
        <taxon>Faecalibacterium</taxon>
    </lineage>
</organism>
<dbReference type="InterPro" id="IPR053148">
    <property type="entry name" value="PD-DEXK-like_domain"/>
</dbReference>
<evidence type="ECO:0000313" key="4">
    <source>
        <dbReference type="Proteomes" id="UP000462091"/>
    </source>
</evidence>
<dbReference type="Proteomes" id="UP000462091">
    <property type="component" value="Unassembled WGS sequence"/>
</dbReference>
<dbReference type="RefSeq" id="WP_154265441.1">
    <property type="nucleotide sequence ID" value="NZ_WKQM01000003.1"/>
</dbReference>
<evidence type="ECO:0000313" key="3">
    <source>
        <dbReference type="EMBL" id="MSC50847.1"/>
    </source>
</evidence>
<dbReference type="PANTHER" id="PTHR30547:SF5">
    <property type="entry name" value="NUCLEASE YHCG-RELATED"/>
    <property type="match status" value="1"/>
</dbReference>
<evidence type="ECO:0000259" key="2">
    <source>
        <dbReference type="Pfam" id="PF17761"/>
    </source>
</evidence>
<dbReference type="AlphaFoldDB" id="A0A844DJI0"/>
<proteinExistence type="predicted"/>
<reference evidence="3 4" key="1">
    <citation type="journal article" date="2019" name="Nat. Med.">
        <title>A library of human gut bacterial isolates paired with longitudinal multiomics data enables mechanistic microbiome research.</title>
        <authorList>
            <person name="Poyet M."/>
            <person name="Groussin M."/>
            <person name="Gibbons S.M."/>
            <person name="Avila-Pacheco J."/>
            <person name="Jiang X."/>
            <person name="Kearney S.M."/>
            <person name="Perrotta A.R."/>
            <person name="Berdy B."/>
            <person name="Zhao S."/>
            <person name="Lieberman T.D."/>
            <person name="Swanson P.K."/>
            <person name="Smith M."/>
            <person name="Roesemann S."/>
            <person name="Alexander J.E."/>
            <person name="Rich S.A."/>
            <person name="Livny J."/>
            <person name="Vlamakis H."/>
            <person name="Clish C."/>
            <person name="Bullock K."/>
            <person name="Deik A."/>
            <person name="Scott J."/>
            <person name="Pierce K.A."/>
            <person name="Xavier R.J."/>
            <person name="Alm E.J."/>
        </authorList>
    </citation>
    <scope>NUCLEOTIDE SEQUENCE [LARGE SCALE GENOMIC DNA]</scope>
    <source>
        <strain evidence="3 4">BIOML-B1</strain>
    </source>
</reference>
<dbReference type="PANTHER" id="PTHR30547">
    <property type="entry name" value="UNCHARACTERIZED PROTEIN YHCG-RELATED"/>
    <property type="match status" value="1"/>
</dbReference>
<dbReference type="Gene3D" id="3.40.1350.10">
    <property type="match status" value="1"/>
</dbReference>
<sequence length="337" mass="39842">MNELEPVYVDDFEKIRQIIEQARQEAAYKVNETIISLYWNIGKFVSEKAQQDGWGRSTVKQLSQYILSKEPGIRGYSAQNIWRMKQFFETYQDKPELSTLLRANTWSNNLHIMSKTKTDEERAFYLKLASKEKYKARELERQIDSGYYERLLLSDGKAPSGIDHTENTGMIRDLYMLEFLNLPEPYKEFDLKQAILKNMKQFLLEFGRDFIFMGEEYHLQVGKNDYFVDLLFYHRELQCLVAIDLKIDDFKPEYLGKMEFYLEALDRDIRKPHENPSVGIILCKSKDEDVVEYALSRNMSSTMISEYRTKLISKEILQKKLEELYDAADESQNSQQC</sequence>
<comment type="caution">
    <text evidence="3">The sequence shown here is derived from an EMBL/GenBank/DDBJ whole genome shotgun (WGS) entry which is preliminary data.</text>
</comment>